<dbReference type="VEuPathDB" id="CryptoDB:Vbra_14325"/>
<evidence type="ECO:0000313" key="1">
    <source>
        <dbReference type="EMBL" id="CEM05787.1"/>
    </source>
</evidence>
<protein>
    <submittedName>
        <fullName evidence="1">Uncharacterized protein</fullName>
    </submittedName>
</protein>
<organism evidence="1 2">
    <name type="scientific">Vitrella brassicaformis (strain CCMP3155)</name>
    <dbReference type="NCBI Taxonomy" id="1169540"/>
    <lineage>
        <taxon>Eukaryota</taxon>
        <taxon>Sar</taxon>
        <taxon>Alveolata</taxon>
        <taxon>Colpodellida</taxon>
        <taxon>Vitrellaceae</taxon>
        <taxon>Vitrella</taxon>
    </lineage>
</organism>
<sequence length="124" mass="13586">MAVLLAERRFYRRKARDRPVARSLPCVNRSPVGEPEHLVGQLISRCVWSIRPTHGGDCLSPVTAAELCAVSGGASTSPISSPRLNDLTRVTGRATSQQHPMWRIGNGWHRMINASKEEEGGVSE</sequence>
<name>A0A0G4F1L2_VITBC</name>
<evidence type="ECO:0000313" key="2">
    <source>
        <dbReference type="Proteomes" id="UP000041254"/>
    </source>
</evidence>
<dbReference type="Proteomes" id="UP000041254">
    <property type="component" value="Unassembled WGS sequence"/>
</dbReference>
<dbReference type="AlphaFoldDB" id="A0A0G4F1L2"/>
<proteinExistence type="predicted"/>
<keyword evidence="2" id="KW-1185">Reference proteome</keyword>
<dbReference type="InParanoid" id="A0A0G4F1L2"/>
<dbReference type="EMBL" id="CDMY01000364">
    <property type="protein sequence ID" value="CEM05787.1"/>
    <property type="molecule type" value="Genomic_DNA"/>
</dbReference>
<reference evidence="1 2" key="1">
    <citation type="submission" date="2014-11" db="EMBL/GenBank/DDBJ databases">
        <authorList>
            <person name="Zhu J."/>
            <person name="Qi W."/>
            <person name="Song R."/>
        </authorList>
    </citation>
    <scope>NUCLEOTIDE SEQUENCE [LARGE SCALE GENOMIC DNA]</scope>
</reference>
<gene>
    <name evidence="1" type="ORF">Vbra_14325</name>
</gene>
<accession>A0A0G4F1L2</accession>